<comment type="similarity">
    <text evidence="1">Belongs to the stealth family.</text>
</comment>
<evidence type="ECO:0000259" key="5">
    <source>
        <dbReference type="Pfam" id="PF17102"/>
    </source>
</evidence>
<evidence type="ECO:0000259" key="6">
    <source>
        <dbReference type="Pfam" id="PF17103"/>
    </source>
</evidence>
<protein>
    <submittedName>
        <fullName evidence="7">Xanthine phosphoribosyltransferase 1</fullName>
    </submittedName>
</protein>
<dbReference type="Pfam" id="PF17101">
    <property type="entry name" value="Stealth_CR1"/>
    <property type="match status" value="1"/>
</dbReference>
<sequence length="617" mass="70850">MQADQHPFTQTSDWTVEWFQKLYLNPSLNESEGQDLTMDVVYTWVNGSDPRLLAIKEKYQNQSPFFQAFWAADESRWGKLWNTNQTSTTSTDDQTTNRFRDMNELKYSVRSVSNYFSHSLFNRIHILTTAVDENLQEVQVPSWLDLELSGDRVRMVPHGAIFDNSSNLPSFNSLAIESQMHHIPGLTDIFLYLNDDVFLGRETSASDIWTPLYGFVFHMEPTLLVPPTLLPPPLTNTLSIGEWNSLQYSNYLLSRQFGARSRSYLAHVPHVLCTPMLKEIQHIWSEEFSQTSSHRFRGEGRAEDIQVSFFMAHYVMERLRETQLSSFWNYRLDFNLDGVLDWTERRKFLERMQRWNEGQARLAEVLNSAQGHDSASGFNDALQGYETHLARLGLPRSGSSEYKLSGLDGYPFMTQADVFELIQSLDGATIPSFSTNSQKTPYQPHVPVDRRLCYFNIDHCLGPQFSDKTIPYLNKTISSQIFEDLAFTKFQCGDCLLHMLRQSSSPTSSTKSSSTSSAGLGGEILPLNTQSLAFREVIADLHKYNFVIADSPYSFIQLQEPQEAKNKLDHIQSREYIEAFFCINDNVGENPTKVDQIRGIFADFLETRFPIPSPWEM</sequence>
<dbReference type="PANTHER" id="PTHR24045:SF0">
    <property type="entry name" value="N-ACETYLGLUCOSAMINE-1-PHOSPHOTRANSFERASE SUBUNITS ALPHA_BETA"/>
    <property type="match status" value="1"/>
</dbReference>
<gene>
    <name evidence="7" type="primary">XPT1_3</name>
    <name evidence="7" type="ORF">BGZ96_006012</name>
</gene>
<organism evidence="7 8">
    <name type="scientific">Linnemannia gamsii</name>
    <dbReference type="NCBI Taxonomy" id="64522"/>
    <lineage>
        <taxon>Eukaryota</taxon>
        <taxon>Fungi</taxon>
        <taxon>Fungi incertae sedis</taxon>
        <taxon>Mucoromycota</taxon>
        <taxon>Mortierellomycotina</taxon>
        <taxon>Mortierellomycetes</taxon>
        <taxon>Mortierellales</taxon>
        <taxon>Mortierellaceae</taxon>
        <taxon>Linnemannia</taxon>
    </lineage>
</organism>
<reference evidence="7 8" key="1">
    <citation type="journal article" date="2020" name="Fungal Divers.">
        <title>Resolving the Mortierellaceae phylogeny through synthesis of multi-gene phylogenetics and phylogenomics.</title>
        <authorList>
            <person name="Vandepol N."/>
            <person name="Liber J."/>
            <person name="Desiro A."/>
            <person name="Na H."/>
            <person name="Kennedy M."/>
            <person name="Barry K."/>
            <person name="Grigoriev I.V."/>
            <person name="Miller A.N."/>
            <person name="O'Donnell K."/>
            <person name="Stajich J.E."/>
            <person name="Bonito G."/>
        </authorList>
    </citation>
    <scope>NUCLEOTIDE SEQUENCE [LARGE SCALE GENOMIC DNA]</scope>
    <source>
        <strain evidence="7 8">AD045</strain>
    </source>
</reference>
<evidence type="ECO:0000256" key="1">
    <source>
        <dbReference type="ARBA" id="ARBA00007583"/>
    </source>
</evidence>
<keyword evidence="8" id="KW-1185">Reference proteome</keyword>
<feature type="domain" description="Stealth protein CR1 conserved region 1" evidence="4">
    <location>
        <begin position="38"/>
        <end position="62"/>
    </location>
</feature>
<dbReference type="InterPro" id="IPR031356">
    <property type="entry name" value="Stealth_CR4"/>
</dbReference>
<evidence type="ECO:0000313" key="7">
    <source>
        <dbReference type="EMBL" id="KAG0290511.1"/>
    </source>
</evidence>
<dbReference type="InterPro" id="IPR021520">
    <property type="entry name" value="Stealth_CR2"/>
</dbReference>
<comment type="caution">
    <text evidence="7">The sequence shown here is derived from an EMBL/GenBank/DDBJ whole genome shotgun (WGS) entry which is preliminary data.</text>
</comment>
<dbReference type="GO" id="GO:0016757">
    <property type="term" value="F:glycosyltransferase activity"/>
    <property type="evidence" value="ECO:0007669"/>
    <property type="project" value="UniProtKB-KW"/>
</dbReference>
<keyword evidence="2" id="KW-0808">Transferase</keyword>
<dbReference type="Pfam" id="PF17103">
    <property type="entry name" value="Stealth_CR4"/>
    <property type="match status" value="1"/>
</dbReference>
<dbReference type="Pfam" id="PF17102">
    <property type="entry name" value="Stealth_CR3"/>
    <property type="match status" value="1"/>
</dbReference>
<dbReference type="InterPro" id="IPR031358">
    <property type="entry name" value="Stealth_CR1"/>
</dbReference>
<feature type="domain" description="Stealth protein CR2 conserved region 2" evidence="3">
    <location>
        <begin position="98"/>
        <end position="210"/>
    </location>
</feature>
<evidence type="ECO:0000259" key="4">
    <source>
        <dbReference type="Pfam" id="PF17101"/>
    </source>
</evidence>
<dbReference type="Proteomes" id="UP001194696">
    <property type="component" value="Unassembled WGS sequence"/>
</dbReference>
<dbReference type="PANTHER" id="PTHR24045">
    <property type="match status" value="1"/>
</dbReference>
<dbReference type="Pfam" id="PF11380">
    <property type="entry name" value="Stealth_CR2"/>
    <property type="match status" value="1"/>
</dbReference>
<dbReference type="InterPro" id="IPR031357">
    <property type="entry name" value="Stealth_CR3"/>
</dbReference>
<feature type="domain" description="Stealth protein CR3 conserved region 3" evidence="5">
    <location>
        <begin position="266"/>
        <end position="317"/>
    </location>
</feature>
<evidence type="ECO:0000313" key="8">
    <source>
        <dbReference type="Proteomes" id="UP001194696"/>
    </source>
</evidence>
<proteinExistence type="inferred from homology"/>
<name>A0ABQ7K334_9FUNG</name>
<accession>A0ABQ7K334</accession>
<evidence type="ECO:0000256" key="2">
    <source>
        <dbReference type="ARBA" id="ARBA00022679"/>
    </source>
</evidence>
<dbReference type="EMBL" id="JAAAIM010000289">
    <property type="protein sequence ID" value="KAG0290511.1"/>
    <property type="molecule type" value="Genomic_DNA"/>
</dbReference>
<feature type="domain" description="Stealth protein CR4 conserved region 4" evidence="6">
    <location>
        <begin position="572"/>
        <end position="616"/>
    </location>
</feature>
<keyword evidence="7" id="KW-0328">Glycosyltransferase</keyword>
<dbReference type="InterPro" id="IPR047141">
    <property type="entry name" value="Stealth"/>
</dbReference>
<evidence type="ECO:0000259" key="3">
    <source>
        <dbReference type="Pfam" id="PF11380"/>
    </source>
</evidence>